<dbReference type="InterPro" id="IPR052707">
    <property type="entry name" value="OsmC_Ohr_Peroxiredoxin"/>
</dbReference>
<protein>
    <submittedName>
        <fullName evidence="1">OsmC/Ohr family protein</fullName>
    </submittedName>
</protein>
<dbReference type="InterPro" id="IPR036102">
    <property type="entry name" value="OsmC/Ohrsf"/>
</dbReference>
<dbReference type="PANTHER" id="PTHR42830:SF2">
    <property type="entry name" value="OSMC_OHR FAMILY PROTEIN"/>
    <property type="match status" value="1"/>
</dbReference>
<dbReference type="SUPFAM" id="SSF82784">
    <property type="entry name" value="OsmC-like"/>
    <property type="match status" value="1"/>
</dbReference>
<accession>A0A085JKN9</accession>
<organism evidence="1 2">
    <name type="scientific">Tatumella ptyseos ATCC 33301</name>
    <dbReference type="NCBI Taxonomy" id="1005995"/>
    <lineage>
        <taxon>Bacteria</taxon>
        <taxon>Pseudomonadati</taxon>
        <taxon>Pseudomonadota</taxon>
        <taxon>Gammaproteobacteria</taxon>
        <taxon>Enterobacterales</taxon>
        <taxon>Erwiniaceae</taxon>
        <taxon>Tatumella</taxon>
    </lineage>
</organism>
<name>A0A085JKN9_9GAMM</name>
<dbReference type="InterPro" id="IPR015946">
    <property type="entry name" value="KH_dom-like_a/b"/>
</dbReference>
<dbReference type="OrthoDB" id="9795405at2"/>
<dbReference type="AlphaFoldDB" id="A0A085JKN9"/>
<dbReference type="Proteomes" id="UP000028602">
    <property type="component" value="Unassembled WGS sequence"/>
</dbReference>
<proteinExistence type="predicted"/>
<evidence type="ECO:0000313" key="2">
    <source>
        <dbReference type="Proteomes" id="UP000028602"/>
    </source>
</evidence>
<reference evidence="1 2" key="1">
    <citation type="submission" date="2014-05" db="EMBL/GenBank/DDBJ databases">
        <title>ATOL: Assembling a taxonomically balanced genome-scale reconstruction of the evolutionary history of the Enterobacteriaceae.</title>
        <authorList>
            <person name="Plunkett G.III."/>
            <person name="Neeno-Eckwall E.C."/>
            <person name="Glasner J.D."/>
            <person name="Perna N.T."/>
        </authorList>
    </citation>
    <scope>NUCLEOTIDE SEQUENCE [LARGE SCALE GENOMIC DNA]</scope>
    <source>
        <strain evidence="1 2">ATCC 33301</strain>
    </source>
</reference>
<dbReference type="Pfam" id="PF02566">
    <property type="entry name" value="OsmC"/>
    <property type="match status" value="1"/>
</dbReference>
<sequence length="157" mass="17458">MAARQHHYRVTVRWTGNRGEGTSSYKAYGRDGELQAEGREPIALSADPAFRGDNSRWNPEQLLLASVSACHKLWYLHLCADAGIVVEEYQDEAEGTMVEGVKGHFTGIILKPRIRLQNDQDRDRAAQLHHAAHDACFIANSVNFPVGCQPEFVASGR</sequence>
<keyword evidence="2" id="KW-1185">Reference proteome</keyword>
<dbReference type="RefSeq" id="WP_029990557.1">
    <property type="nucleotide sequence ID" value="NZ_ATMJ01000027.1"/>
</dbReference>
<dbReference type="eggNOG" id="COG1764">
    <property type="taxonomic scope" value="Bacteria"/>
</dbReference>
<gene>
    <name evidence="1" type="ORF">GTPT_0974</name>
</gene>
<comment type="caution">
    <text evidence="1">The sequence shown here is derived from an EMBL/GenBank/DDBJ whole genome shotgun (WGS) entry which is preliminary data.</text>
</comment>
<dbReference type="PANTHER" id="PTHR42830">
    <property type="entry name" value="OSMOTICALLY INDUCIBLE FAMILY PROTEIN"/>
    <property type="match status" value="1"/>
</dbReference>
<dbReference type="EMBL" id="JMPR01000018">
    <property type="protein sequence ID" value="KFD21035.1"/>
    <property type="molecule type" value="Genomic_DNA"/>
</dbReference>
<dbReference type="Gene3D" id="3.30.300.20">
    <property type="match status" value="1"/>
</dbReference>
<evidence type="ECO:0000313" key="1">
    <source>
        <dbReference type="EMBL" id="KFD21035.1"/>
    </source>
</evidence>
<dbReference type="InterPro" id="IPR003718">
    <property type="entry name" value="OsmC/Ohr_fam"/>
</dbReference>